<keyword evidence="3" id="KW-1185">Reference proteome</keyword>
<feature type="compositionally biased region" description="Polar residues" evidence="1">
    <location>
        <begin position="258"/>
        <end position="267"/>
    </location>
</feature>
<evidence type="ECO:0000256" key="1">
    <source>
        <dbReference type="SAM" id="MobiDB-lite"/>
    </source>
</evidence>
<comment type="caution">
    <text evidence="2">The sequence shown here is derived from an EMBL/GenBank/DDBJ whole genome shotgun (WGS) entry which is preliminary data.</text>
</comment>
<evidence type="ECO:0000313" key="3">
    <source>
        <dbReference type="Proteomes" id="UP000299102"/>
    </source>
</evidence>
<feature type="region of interest" description="Disordered" evidence="1">
    <location>
        <begin position="223"/>
        <end position="313"/>
    </location>
</feature>
<sequence>MEVVYKGPAKSRCACACAVSKGKSCASPPLPTWSLSRGPETWVRVTVQRNSAAVKLVTQVSQWRKIGRRGRKKKGRRALNLCIALFADYSERQSFSGNRSCNEYTNHVPAQAQRAVAVPEQGSGRDGRTRRCLYVHALSTHPELLMSLSHAAQSRVIGLTGRGAGGERGDARASAVAKRVKPRTQLAQHNAPLQLEYNYFFNHVLVHEFMTIYYALAGWSGNRERRDERTKRKKGKEKGPRDSDVAPSTPALRGRSSIIDTLRSSPTPGDDRNRRPATARRLSPAARNLRGRRLRSGAEAAEMSRTKGPRGLTRVTSSEVAYCPHFMTRPPYCLAPRRRVGGAARVPGMHAEMRASLIATATHNTLNRYRHGVKITSRRDLAPRPATHGGSSCGDRFEDVVVVTSGGLERVHPTHSFESITGSTTNMTFTESQGRLEQFLAKAAVSHETLLLLRLPEGDGMFYEIRTPHRTGQKSRQINEAFSVPRKHILVHRRTLRSNDLRTRNGDCRPKVFDSCDNEDSSEMTRRAAATGEKVAFARLTRPLHRVRPTPAEQQHSKMTAI</sequence>
<gene>
    <name evidence="2" type="ORF">EVAR_103366_1</name>
</gene>
<dbReference type="EMBL" id="BGZK01001110">
    <property type="protein sequence ID" value="GBP71481.1"/>
    <property type="molecule type" value="Genomic_DNA"/>
</dbReference>
<accession>A0A4C1Y5I2</accession>
<dbReference type="AlphaFoldDB" id="A0A4C1Y5I2"/>
<name>A0A4C1Y5I2_EUMVA</name>
<reference evidence="2 3" key="1">
    <citation type="journal article" date="2019" name="Commun. Biol.">
        <title>The bagworm genome reveals a unique fibroin gene that provides high tensile strength.</title>
        <authorList>
            <person name="Kono N."/>
            <person name="Nakamura H."/>
            <person name="Ohtoshi R."/>
            <person name="Tomita M."/>
            <person name="Numata K."/>
            <person name="Arakawa K."/>
        </authorList>
    </citation>
    <scope>NUCLEOTIDE SEQUENCE [LARGE SCALE GENOMIC DNA]</scope>
</reference>
<evidence type="ECO:0000313" key="2">
    <source>
        <dbReference type="EMBL" id="GBP71481.1"/>
    </source>
</evidence>
<organism evidence="2 3">
    <name type="scientific">Eumeta variegata</name>
    <name type="common">Bagworm moth</name>
    <name type="synonym">Eumeta japonica</name>
    <dbReference type="NCBI Taxonomy" id="151549"/>
    <lineage>
        <taxon>Eukaryota</taxon>
        <taxon>Metazoa</taxon>
        <taxon>Ecdysozoa</taxon>
        <taxon>Arthropoda</taxon>
        <taxon>Hexapoda</taxon>
        <taxon>Insecta</taxon>
        <taxon>Pterygota</taxon>
        <taxon>Neoptera</taxon>
        <taxon>Endopterygota</taxon>
        <taxon>Lepidoptera</taxon>
        <taxon>Glossata</taxon>
        <taxon>Ditrysia</taxon>
        <taxon>Tineoidea</taxon>
        <taxon>Psychidae</taxon>
        <taxon>Oiketicinae</taxon>
        <taxon>Eumeta</taxon>
    </lineage>
</organism>
<proteinExistence type="predicted"/>
<dbReference type="Proteomes" id="UP000299102">
    <property type="component" value="Unassembled WGS sequence"/>
</dbReference>
<protein>
    <submittedName>
        <fullName evidence="2">Uncharacterized protein</fullName>
    </submittedName>
</protein>